<comment type="subcellular location">
    <subcellularLocation>
        <location evidence="1 11">Secreted</location>
    </subcellularLocation>
</comment>
<evidence type="ECO:0000256" key="8">
    <source>
        <dbReference type="ARBA" id="ARBA00036818"/>
    </source>
</evidence>
<dbReference type="GO" id="GO:0000272">
    <property type="term" value="P:polysaccharide catabolic process"/>
    <property type="evidence" value="ECO:0007669"/>
    <property type="project" value="UniProtKB-KW"/>
</dbReference>
<keyword evidence="7 11" id="KW-0456">Lyase</keyword>
<evidence type="ECO:0000259" key="13">
    <source>
        <dbReference type="SMART" id="SM00656"/>
    </source>
</evidence>
<dbReference type="EMBL" id="ML977668">
    <property type="protein sequence ID" value="KAF1994153.1"/>
    <property type="molecule type" value="Genomic_DNA"/>
</dbReference>
<dbReference type="AlphaFoldDB" id="A0A6A5VX69"/>
<evidence type="ECO:0000256" key="3">
    <source>
        <dbReference type="ARBA" id="ARBA00022525"/>
    </source>
</evidence>
<feature type="chain" id="PRO_5025406077" description="pectin lyase" evidence="12">
    <location>
        <begin position="22"/>
        <end position="383"/>
    </location>
</feature>
<evidence type="ECO:0000256" key="11">
    <source>
        <dbReference type="RuleBase" id="RU361173"/>
    </source>
</evidence>
<keyword evidence="15" id="KW-1185">Reference proteome</keyword>
<dbReference type="InterPro" id="IPR012334">
    <property type="entry name" value="Pectin_lyas_fold"/>
</dbReference>
<dbReference type="InterPro" id="IPR002022">
    <property type="entry name" value="Pec_lyase"/>
</dbReference>
<keyword evidence="11" id="KW-0624">Polysaccharide degradation</keyword>
<dbReference type="GO" id="GO:0005576">
    <property type="term" value="C:extracellular region"/>
    <property type="evidence" value="ECO:0007669"/>
    <property type="project" value="UniProtKB-SubCell"/>
</dbReference>
<dbReference type="PANTHER" id="PTHR31683:SF67">
    <property type="entry name" value="PECTIN LYASE F-RELATED"/>
    <property type="match status" value="1"/>
</dbReference>
<keyword evidence="5" id="KW-1015">Disulfide bond</keyword>
<accession>A0A6A5VX69</accession>
<dbReference type="EC" id="4.2.2.10" evidence="10"/>
<comment type="catalytic activity">
    <reaction evidence="8">
        <text>Eliminative cleavage of (1-&gt;4)-alpha-D-galacturonan methyl ester to give oligosaccharides with 4-deoxy-6-O-methyl-alpha-D-galact-4-enuronosyl groups at their non-reducing ends.</text>
        <dbReference type="EC" id="4.2.2.10"/>
    </reaction>
</comment>
<gene>
    <name evidence="14" type="ORF">P154DRAFT_502282</name>
</gene>
<keyword evidence="4 12" id="KW-0732">Signal</keyword>
<dbReference type="InterPro" id="IPR011050">
    <property type="entry name" value="Pectin_lyase_fold/virulence"/>
</dbReference>
<organism evidence="14 15">
    <name type="scientific">Amniculicola lignicola CBS 123094</name>
    <dbReference type="NCBI Taxonomy" id="1392246"/>
    <lineage>
        <taxon>Eukaryota</taxon>
        <taxon>Fungi</taxon>
        <taxon>Dikarya</taxon>
        <taxon>Ascomycota</taxon>
        <taxon>Pezizomycotina</taxon>
        <taxon>Dothideomycetes</taxon>
        <taxon>Pleosporomycetidae</taxon>
        <taxon>Pleosporales</taxon>
        <taxon>Amniculicolaceae</taxon>
        <taxon>Amniculicola</taxon>
    </lineage>
</organism>
<dbReference type="OrthoDB" id="1637350at2759"/>
<reference evidence="14" key="1">
    <citation type="journal article" date="2020" name="Stud. Mycol.">
        <title>101 Dothideomycetes genomes: a test case for predicting lifestyles and emergence of pathogens.</title>
        <authorList>
            <person name="Haridas S."/>
            <person name="Albert R."/>
            <person name="Binder M."/>
            <person name="Bloem J."/>
            <person name="Labutti K."/>
            <person name="Salamov A."/>
            <person name="Andreopoulos B."/>
            <person name="Baker S."/>
            <person name="Barry K."/>
            <person name="Bills G."/>
            <person name="Bluhm B."/>
            <person name="Cannon C."/>
            <person name="Castanera R."/>
            <person name="Culley D."/>
            <person name="Daum C."/>
            <person name="Ezra D."/>
            <person name="Gonzalez J."/>
            <person name="Henrissat B."/>
            <person name="Kuo A."/>
            <person name="Liang C."/>
            <person name="Lipzen A."/>
            <person name="Lutzoni F."/>
            <person name="Magnuson J."/>
            <person name="Mondo S."/>
            <person name="Nolan M."/>
            <person name="Ohm R."/>
            <person name="Pangilinan J."/>
            <person name="Park H.-J."/>
            <person name="Ramirez L."/>
            <person name="Alfaro M."/>
            <person name="Sun H."/>
            <person name="Tritt A."/>
            <person name="Yoshinaga Y."/>
            <person name="Zwiers L.-H."/>
            <person name="Turgeon B."/>
            <person name="Goodwin S."/>
            <person name="Spatafora J."/>
            <person name="Crous P."/>
            <person name="Grigoriev I."/>
        </authorList>
    </citation>
    <scope>NUCLEOTIDE SEQUENCE</scope>
    <source>
        <strain evidence="14">CBS 123094</strain>
    </source>
</reference>
<evidence type="ECO:0000256" key="10">
    <source>
        <dbReference type="ARBA" id="ARBA00039082"/>
    </source>
</evidence>
<evidence type="ECO:0000256" key="4">
    <source>
        <dbReference type="ARBA" id="ARBA00022729"/>
    </source>
</evidence>
<keyword evidence="6" id="KW-0325">Glycoprotein</keyword>
<dbReference type="PANTHER" id="PTHR31683">
    <property type="entry name" value="PECTATE LYASE 18-RELATED"/>
    <property type="match status" value="1"/>
</dbReference>
<evidence type="ECO:0000256" key="1">
    <source>
        <dbReference type="ARBA" id="ARBA00004613"/>
    </source>
</evidence>
<dbReference type="InterPro" id="IPR045032">
    <property type="entry name" value="PEL"/>
</dbReference>
<dbReference type="SMART" id="SM00656">
    <property type="entry name" value="Amb_all"/>
    <property type="match status" value="1"/>
</dbReference>
<evidence type="ECO:0000256" key="9">
    <source>
        <dbReference type="ARBA" id="ARBA00037631"/>
    </source>
</evidence>
<evidence type="ECO:0000313" key="15">
    <source>
        <dbReference type="Proteomes" id="UP000799779"/>
    </source>
</evidence>
<evidence type="ECO:0000256" key="2">
    <source>
        <dbReference type="ARBA" id="ARBA00010980"/>
    </source>
</evidence>
<name>A0A6A5VX69_9PLEO</name>
<dbReference type="GO" id="GO:0030570">
    <property type="term" value="F:pectate lyase activity"/>
    <property type="evidence" value="ECO:0007669"/>
    <property type="project" value="InterPro"/>
</dbReference>
<dbReference type="Gene3D" id="2.160.20.10">
    <property type="entry name" value="Single-stranded right-handed beta-helix, Pectin lyase-like"/>
    <property type="match status" value="1"/>
</dbReference>
<proteinExistence type="inferred from homology"/>
<keyword evidence="11" id="KW-0119">Carbohydrate metabolism</keyword>
<dbReference type="SUPFAM" id="SSF51126">
    <property type="entry name" value="Pectin lyase-like"/>
    <property type="match status" value="1"/>
</dbReference>
<evidence type="ECO:0000256" key="7">
    <source>
        <dbReference type="ARBA" id="ARBA00023239"/>
    </source>
</evidence>
<comment type="function">
    <text evidence="9">Pectinolytic enzymes consist of four classes of enzymes: pectin lyase, polygalacturonase, pectin methylesterase and rhamnogalacturonase. Among pectinolytic enzymes, pectin lyase is the most important in depolymerization of pectin, since it cleaves internal glycosidic bonds of highly methylated pectins.</text>
</comment>
<evidence type="ECO:0000256" key="5">
    <source>
        <dbReference type="ARBA" id="ARBA00023157"/>
    </source>
</evidence>
<feature type="signal peptide" evidence="12">
    <location>
        <begin position="1"/>
        <end position="21"/>
    </location>
</feature>
<feature type="domain" description="Pectate lyase" evidence="13">
    <location>
        <begin position="95"/>
        <end position="307"/>
    </location>
</feature>
<dbReference type="Pfam" id="PF00544">
    <property type="entry name" value="Pectate_lyase_4"/>
    <property type="match status" value="1"/>
</dbReference>
<dbReference type="GO" id="GO:0047490">
    <property type="term" value="F:pectin lyase activity"/>
    <property type="evidence" value="ECO:0007669"/>
    <property type="project" value="UniProtKB-EC"/>
</dbReference>
<dbReference type="FunFam" id="2.160.20.10:FF:000003">
    <property type="entry name" value="Pectin lyase F"/>
    <property type="match status" value="1"/>
</dbReference>
<sequence length="383" mass="40226">MHFSHSLIFASLLACASQVAAVGVVGKAFGFAVGTTGGGSATPVYPKDIKELVSYLTDSSARVIVLNKEYNFLGSEGKVTEKGCRPSSNTCPGKGGQDAINGANWCNGQPSISVTYDKAGISPINVKSNKSIIGLGSSGVIRGKGLRIANGAQNIIIQNIHITELNPQYIWGGDAITIVGSDLIWIDHVKTSLIGRQHMVSGYAASNRITISNSEIDGNTSWSASCDNRHYWALLFIGQGDRITFAQNYVHHTSGRSPKIGGSGSGTIMHAVNNYFYDNSGHAFDIAETESGRVVAEGNVFEKVKTPLLGGAKFMYAALDATVNKLCKPQFGHNCVSNLLKSSGTLTGSATSYLGLFKGEVSPLMAADKVAASVKANAGVGKI</sequence>
<dbReference type="Proteomes" id="UP000799779">
    <property type="component" value="Unassembled WGS sequence"/>
</dbReference>
<keyword evidence="3 11" id="KW-0964">Secreted</keyword>
<evidence type="ECO:0000256" key="6">
    <source>
        <dbReference type="ARBA" id="ARBA00023180"/>
    </source>
</evidence>
<evidence type="ECO:0000256" key="12">
    <source>
        <dbReference type="SAM" id="SignalP"/>
    </source>
</evidence>
<comment type="similarity">
    <text evidence="2 11">Belongs to the polysaccharide lyase 1 family.</text>
</comment>
<protein>
    <recommendedName>
        <fullName evidence="10">pectin lyase</fullName>
        <ecNumber evidence="10">4.2.2.10</ecNumber>
    </recommendedName>
</protein>
<evidence type="ECO:0000313" key="14">
    <source>
        <dbReference type="EMBL" id="KAF1994153.1"/>
    </source>
</evidence>